<feature type="compositionally biased region" description="Gly residues" evidence="1">
    <location>
        <begin position="13"/>
        <end position="23"/>
    </location>
</feature>
<protein>
    <submittedName>
        <fullName evidence="2">Uncharacterized protein</fullName>
    </submittedName>
</protein>
<evidence type="ECO:0000256" key="1">
    <source>
        <dbReference type="SAM" id="MobiDB-lite"/>
    </source>
</evidence>
<keyword evidence="3" id="KW-1185">Reference proteome</keyword>
<proteinExistence type="predicted"/>
<evidence type="ECO:0000313" key="2">
    <source>
        <dbReference type="EMBL" id="EFL22934.1"/>
    </source>
</evidence>
<name>D9WBF7_9ACTN</name>
<dbReference type="HOGENOM" id="CLU_137412_0_0_11"/>
<dbReference type="AlphaFoldDB" id="D9WBF7"/>
<dbReference type="STRING" id="457427.SSOG_02648"/>
<dbReference type="EMBL" id="GG657754">
    <property type="protein sequence ID" value="EFL22934.1"/>
    <property type="molecule type" value="Genomic_DNA"/>
</dbReference>
<dbReference type="Proteomes" id="UP000003963">
    <property type="component" value="Unassembled WGS sequence"/>
</dbReference>
<gene>
    <name evidence="2" type="ORF">SSOG_02648</name>
</gene>
<evidence type="ECO:0000313" key="3">
    <source>
        <dbReference type="Proteomes" id="UP000003963"/>
    </source>
</evidence>
<organism evidence="2 3">
    <name type="scientific">Streptomyces himastatinicus ATCC 53653</name>
    <dbReference type="NCBI Taxonomy" id="457427"/>
    <lineage>
        <taxon>Bacteria</taxon>
        <taxon>Bacillati</taxon>
        <taxon>Actinomycetota</taxon>
        <taxon>Actinomycetes</taxon>
        <taxon>Kitasatosporales</taxon>
        <taxon>Streptomycetaceae</taxon>
        <taxon>Streptomyces</taxon>
        <taxon>Streptomyces violaceusniger group</taxon>
    </lineage>
</organism>
<sequence length="164" mass="17878">MRLGRGAGDRHPGPGGDPSGKGPGNAPSPEEGRMMISTGETLITTSDIDDLVGRVRLSAGDTRELEAAKDALFTGRLTPAEAQRIRQRLMVTALRHGGDLLAKVLGRLTPRETAMVRRYAHRLANYLDTLDIWAAQPVMLTLMRFGIPYDEAESIAVAILFQVW</sequence>
<reference evidence="2 3" key="1">
    <citation type="submission" date="2009-02" db="EMBL/GenBank/DDBJ databases">
        <title>Annotation of Streptomyces hygroscopicus strain ATCC 53653.</title>
        <authorList>
            <consortium name="The Broad Institute Genome Sequencing Platform"/>
            <consortium name="Broad Institute Microbial Sequencing Center"/>
            <person name="Fischbach M."/>
            <person name="Godfrey P."/>
            <person name="Ward D."/>
            <person name="Young S."/>
            <person name="Zeng Q."/>
            <person name="Koehrsen M."/>
            <person name="Alvarado L."/>
            <person name="Berlin A.M."/>
            <person name="Bochicchio J."/>
            <person name="Borenstein D."/>
            <person name="Chapman S.B."/>
            <person name="Chen Z."/>
            <person name="Engels R."/>
            <person name="Freedman E."/>
            <person name="Gellesch M."/>
            <person name="Goldberg J."/>
            <person name="Griggs A."/>
            <person name="Gujja S."/>
            <person name="Heilman E.R."/>
            <person name="Heiman D.I."/>
            <person name="Hepburn T.A."/>
            <person name="Howarth C."/>
            <person name="Jen D."/>
            <person name="Larson L."/>
            <person name="Lewis B."/>
            <person name="Mehta T."/>
            <person name="Park D."/>
            <person name="Pearson M."/>
            <person name="Richards J."/>
            <person name="Roberts A."/>
            <person name="Saif S."/>
            <person name="Shea T.D."/>
            <person name="Shenoy N."/>
            <person name="Sisk P."/>
            <person name="Stolte C."/>
            <person name="Sykes S.N."/>
            <person name="Thomson T."/>
            <person name="Walk T."/>
            <person name="White J."/>
            <person name="Yandava C."/>
            <person name="Straight P."/>
            <person name="Clardy J."/>
            <person name="Hung D."/>
            <person name="Kolter R."/>
            <person name="Mekalanos J."/>
            <person name="Walker S."/>
            <person name="Walsh C.T."/>
            <person name="Wieland-Brown L.C."/>
            <person name="Haas B."/>
            <person name="Nusbaum C."/>
            <person name="Birren B."/>
        </authorList>
    </citation>
    <scope>NUCLEOTIDE SEQUENCE [LARGE SCALE GENOMIC DNA]</scope>
    <source>
        <strain evidence="2 3">ATCC 53653</strain>
    </source>
</reference>
<feature type="region of interest" description="Disordered" evidence="1">
    <location>
        <begin position="1"/>
        <end position="33"/>
    </location>
</feature>
<accession>D9WBF7</accession>